<sequence length="24" mass="2723">MKCKTLISVVGMHSLLAFLWKTES</sequence>
<proteinExistence type="predicted"/>
<organism evidence="1">
    <name type="scientific">Rhizophora mucronata</name>
    <name type="common">Asiatic mangrove</name>
    <dbReference type="NCBI Taxonomy" id="61149"/>
    <lineage>
        <taxon>Eukaryota</taxon>
        <taxon>Viridiplantae</taxon>
        <taxon>Streptophyta</taxon>
        <taxon>Embryophyta</taxon>
        <taxon>Tracheophyta</taxon>
        <taxon>Spermatophyta</taxon>
        <taxon>Magnoliopsida</taxon>
        <taxon>eudicotyledons</taxon>
        <taxon>Gunneridae</taxon>
        <taxon>Pentapetalae</taxon>
        <taxon>rosids</taxon>
        <taxon>fabids</taxon>
        <taxon>Malpighiales</taxon>
        <taxon>Rhizophoraceae</taxon>
        <taxon>Rhizophora</taxon>
    </lineage>
</organism>
<reference evidence="1" key="1">
    <citation type="submission" date="2018-02" db="EMBL/GenBank/DDBJ databases">
        <title>Rhizophora mucronata_Transcriptome.</title>
        <authorList>
            <person name="Meera S.P."/>
            <person name="Sreeshan A."/>
            <person name="Augustine A."/>
        </authorList>
    </citation>
    <scope>NUCLEOTIDE SEQUENCE</scope>
    <source>
        <tissue evidence="1">Leaf</tissue>
    </source>
</reference>
<dbReference type="AlphaFoldDB" id="A0A2P2IVE7"/>
<accession>A0A2P2IVE7</accession>
<evidence type="ECO:0000313" key="1">
    <source>
        <dbReference type="EMBL" id="MBW85195.1"/>
    </source>
</evidence>
<protein>
    <submittedName>
        <fullName evidence="1">Uncharacterized protein</fullName>
    </submittedName>
</protein>
<dbReference type="EMBL" id="GGEC01004712">
    <property type="protein sequence ID" value="MBW85195.1"/>
    <property type="molecule type" value="Transcribed_RNA"/>
</dbReference>
<name>A0A2P2IVE7_RHIMU</name>